<dbReference type="VEuPathDB" id="PlasmoDB:PRCDC_1219900"/>
<dbReference type="KEGG" id="prei:PRSY57_1219900"/>
<protein>
    <submittedName>
        <fullName evidence="3">Uncharacterized protein</fullName>
    </submittedName>
</protein>
<evidence type="ECO:0000256" key="2">
    <source>
        <dbReference type="SAM" id="SignalP"/>
    </source>
</evidence>
<feature type="chain" id="PRO_5015051253" evidence="2">
    <location>
        <begin position="18"/>
        <end position="339"/>
    </location>
</feature>
<name>A0A151L8M6_PLARE</name>
<reference evidence="4 6" key="2">
    <citation type="submission" date="2016-09" db="EMBL/GenBank/DDBJ databases">
        <authorList>
            <consortium name="Pathogen Informatics"/>
        </authorList>
    </citation>
    <scope>NUCLEOTIDE SEQUENCE [LARGE SCALE GENOMIC DNA]</scope>
</reference>
<dbReference type="RefSeq" id="XP_012764075.2">
    <property type="nucleotide sequence ID" value="XM_012908621.2"/>
</dbReference>
<evidence type="ECO:0000313" key="4">
    <source>
        <dbReference type="EMBL" id="SOV80645.1"/>
    </source>
</evidence>
<dbReference type="EMBL" id="LVLA01000013">
    <property type="protein sequence ID" value="KYN95313.1"/>
    <property type="molecule type" value="Genomic_DNA"/>
</dbReference>
<dbReference type="AlphaFoldDB" id="A0A151L8M6"/>
<feature type="signal peptide" evidence="2">
    <location>
        <begin position="1"/>
        <end position="17"/>
    </location>
</feature>
<keyword evidence="1" id="KW-0812">Transmembrane</keyword>
<keyword evidence="1" id="KW-1133">Transmembrane helix</keyword>
<gene>
    <name evidence="4" type="ORF">PRG01_1224000</name>
    <name evidence="3" type="ORF">PRSY57_1219900</name>
</gene>
<sequence length="339" mass="40846">MLIRVFLYFILVKIYQCFHLNYKILTKNKYHQNYVKNIHSVNYIHRFQHIKYSQKKNILFSFFSNFFNKDTDKFKLNKEEKEYLTRIGVNDANDYKLLTKAHEEYIDTVTDIKSKLKYKDTFFFITQKLIQKNLYDFKQKQKYNIFGKDEYTSELSINYIKNSNIEEKFKEHILKKLNDELSNKKYTFLRIFKWKSALDIFNISTLMLPVTAIGFFLSKMGLFSVVVNMLLTSHFLTFKKDEKRKMKISTLLLTAVPILIHSSIGFVCNGLFWEYFKFNIPNFIKKENVLSLFINTQLYIASLIYFVNNDENEEEEEDHEEYNNDYMDFNDVLNVDENT</sequence>
<dbReference type="GeneID" id="24532255"/>
<dbReference type="Proteomes" id="UP000076359">
    <property type="component" value="Unassembled WGS sequence"/>
</dbReference>
<dbReference type="EMBL" id="LT969575">
    <property type="protein sequence ID" value="SOV80645.1"/>
    <property type="molecule type" value="Genomic_DNA"/>
</dbReference>
<dbReference type="OrthoDB" id="375294at2759"/>
<proteinExistence type="predicted"/>
<organism evidence="3 5">
    <name type="scientific">Plasmodium reichenowi</name>
    <dbReference type="NCBI Taxonomy" id="5854"/>
    <lineage>
        <taxon>Eukaryota</taxon>
        <taxon>Sar</taxon>
        <taxon>Alveolata</taxon>
        <taxon>Apicomplexa</taxon>
        <taxon>Aconoidasida</taxon>
        <taxon>Haemosporida</taxon>
        <taxon>Plasmodiidae</taxon>
        <taxon>Plasmodium</taxon>
        <taxon>Plasmodium (Laverania)</taxon>
    </lineage>
</organism>
<keyword evidence="2" id="KW-0732">Signal</keyword>
<dbReference type="VEuPathDB" id="PlasmoDB:PRG01_1224000"/>
<reference evidence="3 5" key="1">
    <citation type="journal article" date="2016" name="Nat. Commun.">
        <title>Genomes of cryptic chimpanzee Plasmodium species reveal key evolutionary events leading to human malaria.</title>
        <authorList>
            <person name="Sundararaman S.A."/>
            <person name="Plenderleith L.J."/>
            <person name="Liu W."/>
            <person name="Loy D.E."/>
            <person name="Learn G.H."/>
            <person name="Li Y."/>
            <person name="Shaw K.S."/>
            <person name="Ayouba A."/>
            <person name="Peeters M."/>
            <person name="Speede S."/>
            <person name="Shaw G.M."/>
            <person name="Bushman F.D."/>
            <person name="Brisson D."/>
            <person name="Rayner J.C."/>
            <person name="Sharp P.M."/>
            <person name="Hahn B.H."/>
        </authorList>
    </citation>
    <scope>NUCLEOTIDE SEQUENCE [LARGE SCALE GENOMIC DNA]</scope>
    <source>
        <strain evidence="3 5">SY57</strain>
    </source>
</reference>
<feature type="transmembrane region" description="Helical" evidence="1">
    <location>
        <begin position="250"/>
        <end position="276"/>
    </location>
</feature>
<evidence type="ECO:0000313" key="6">
    <source>
        <dbReference type="Proteomes" id="UP000240500"/>
    </source>
</evidence>
<dbReference type="Proteomes" id="UP000240500">
    <property type="component" value="Chromosome 12"/>
</dbReference>
<evidence type="ECO:0000313" key="5">
    <source>
        <dbReference type="Proteomes" id="UP000076359"/>
    </source>
</evidence>
<evidence type="ECO:0000313" key="3">
    <source>
        <dbReference type="EMBL" id="KYN95313.1"/>
    </source>
</evidence>
<accession>A0A151L8M6</accession>
<evidence type="ECO:0000256" key="1">
    <source>
        <dbReference type="SAM" id="Phobius"/>
    </source>
</evidence>
<keyword evidence="1" id="KW-0472">Membrane</keyword>